<dbReference type="EMBL" id="NXFY01000007">
    <property type="protein sequence ID" value="PHO18262.1"/>
    <property type="molecule type" value="Genomic_DNA"/>
</dbReference>
<reference evidence="13 16" key="2">
    <citation type="submission" date="2018-08" db="EMBL/GenBank/DDBJ databases">
        <title>Complete genome of the Arcobacter molluscorum type strain LMG 25693.</title>
        <authorList>
            <person name="Miller W.G."/>
            <person name="Yee E."/>
            <person name="Bono J.L."/>
        </authorList>
    </citation>
    <scope>NUCLEOTIDE SEQUENCE [LARGE SCALE GENOMIC DNA]</scope>
    <source>
        <strain evidence="13 16">CECT 7696</strain>
    </source>
</reference>
<reference evidence="14 15" key="1">
    <citation type="submission" date="2017-09" db="EMBL/GenBank/DDBJ databases">
        <title>Arcobacter canalis sp. nov., a new species isolated from a water canal contaminated with urban sewage.</title>
        <authorList>
            <person name="Perez-Cataluna A."/>
            <person name="Salas-Masso N."/>
            <person name="Figueras M.J."/>
        </authorList>
    </citation>
    <scope>NUCLEOTIDE SEQUENCE [LARGE SCALE GENOMIC DNA]</scope>
    <source>
        <strain evidence="14 15">F98-3</strain>
    </source>
</reference>
<dbReference type="Pfam" id="PF03167">
    <property type="entry name" value="UDG"/>
    <property type="match status" value="1"/>
</dbReference>
<dbReference type="Proteomes" id="UP000221222">
    <property type="component" value="Unassembled WGS sequence"/>
</dbReference>
<evidence type="ECO:0000256" key="8">
    <source>
        <dbReference type="ARBA" id="ARBA00022801"/>
    </source>
</evidence>
<sequence length="221" mass="25309">MTKAVKNKILYQLNFLKSIGYDYHNNIDLGNNEIIDSSLPNNINELKDIVQNCYLCDLCKTRKNVLFGQGNSDASIMFILDEPSTSEDDIGEFYVGKSGEILKNMIQNVLNLDINDIFITNIVKCRGHESFTTAHANSCSLYLSKQIEIINPMLIVTFGEKAYKYLSNDKSNFEQIRGNILPYKYYNILPTFSPSILLRNPSLKKQAYYDMLKIKSIMEIN</sequence>
<dbReference type="AlphaFoldDB" id="A0A2G1DID4"/>
<evidence type="ECO:0000256" key="6">
    <source>
        <dbReference type="ARBA" id="ARBA00022723"/>
    </source>
</evidence>
<keyword evidence="6" id="KW-0479">Metal-binding</keyword>
<keyword evidence="5" id="KW-0004">4Fe-4S</keyword>
<dbReference type="PANTHER" id="PTHR33693:SF1">
    <property type="entry name" value="TYPE-4 URACIL-DNA GLYCOSYLASE"/>
    <property type="match status" value="1"/>
</dbReference>
<dbReference type="InterPro" id="IPR005273">
    <property type="entry name" value="Ura-DNA_glyco_family4"/>
</dbReference>
<dbReference type="PANTHER" id="PTHR33693">
    <property type="entry name" value="TYPE-5 URACIL-DNA GLYCOSYLASE"/>
    <property type="match status" value="1"/>
</dbReference>
<evidence type="ECO:0000256" key="2">
    <source>
        <dbReference type="ARBA" id="ARBA00006521"/>
    </source>
</evidence>
<dbReference type="GO" id="GO:0046872">
    <property type="term" value="F:metal ion binding"/>
    <property type="evidence" value="ECO:0007669"/>
    <property type="project" value="UniProtKB-KW"/>
</dbReference>
<evidence type="ECO:0000256" key="9">
    <source>
        <dbReference type="ARBA" id="ARBA00023004"/>
    </source>
</evidence>
<evidence type="ECO:0000256" key="5">
    <source>
        <dbReference type="ARBA" id="ARBA00022485"/>
    </source>
</evidence>
<keyword evidence="8" id="KW-0378">Hydrolase</keyword>
<dbReference type="InterPro" id="IPR005122">
    <property type="entry name" value="Uracil-DNA_glycosylase-like"/>
</dbReference>
<keyword evidence="10" id="KW-0411">Iron-sulfur</keyword>
<feature type="domain" description="Uracil-DNA glycosylase-like" evidence="12">
    <location>
        <begin position="67"/>
        <end position="212"/>
    </location>
</feature>
<dbReference type="GO" id="GO:0004844">
    <property type="term" value="F:uracil DNA N-glycosylase activity"/>
    <property type="evidence" value="ECO:0007669"/>
    <property type="project" value="UniProtKB-EC"/>
</dbReference>
<evidence type="ECO:0000256" key="3">
    <source>
        <dbReference type="ARBA" id="ARBA00012030"/>
    </source>
</evidence>
<keyword evidence="11" id="KW-0234">DNA repair</keyword>
<dbReference type="Proteomes" id="UP000262712">
    <property type="component" value="Chromosome"/>
</dbReference>
<keyword evidence="9" id="KW-0408">Iron</keyword>
<evidence type="ECO:0000256" key="10">
    <source>
        <dbReference type="ARBA" id="ARBA00023014"/>
    </source>
</evidence>
<dbReference type="EC" id="3.2.2.27" evidence="3"/>
<dbReference type="SUPFAM" id="SSF52141">
    <property type="entry name" value="Uracil-DNA glycosylase-like"/>
    <property type="match status" value="1"/>
</dbReference>
<evidence type="ECO:0000256" key="4">
    <source>
        <dbReference type="ARBA" id="ARBA00019403"/>
    </source>
</evidence>
<dbReference type="CDD" id="cd10030">
    <property type="entry name" value="UDG-F4_TTUDGA_SPO1dp_like"/>
    <property type="match status" value="1"/>
</dbReference>
<keyword evidence="7" id="KW-0227">DNA damage</keyword>
<dbReference type="SMART" id="SM00987">
    <property type="entry name" value="UreE_C"/>
    <property type="match status" value="1"/>
</dbReference>
<evidence type="ECO:0000256" key="11">
    <source>
        <dbReference type="ARBA" id="ARBA00023204"/>
    </source>
</evidence>
<evidence type="ECO:0000313" key="14">
    <source>
        <dbReference type="EMBL" id="PHO18262.1"/>
    </source>
</evidence>
<dbReference type="KEGG" id="amol:AMOL_0859"/>
<evidence type="ECO:0000256" key="7">
    <source>
        <dbReference type="ARBA" id="ARBA00022763"/>
    </source>
</evidence>
<comment type="similarity">
    <text evidence="2">Belongs to the uracil-DNA glycosylase (UDG) superfamily. Type 4 (UDGa) family.</text>
</comment>
<dbReference type="InterPro" id="IPR051536">
    <property type="entry name" value="UDG_Type-4/5"/>
</dbReference>
<organism evidence="14 15">
    <name type="scientific">Malaciobacter molluscorum LMG 25693</name>
    <dbReference type="NCBI Taxonomy" id="870501"/>
    <lineage>
        <taxon>Bacteria</taxon>
        <taxon>Pseudomonadati</taxon>
        <taxon>Campylobacterota</taxon>
        <taxon>Epsilonproteobacteria</taxon>
        <taxon>Campylobacterales</taxon>
        <taxon>Arcobacteraceae</taxon>
        <taxon>Malaciobacter</taxon>
    </lineage>
</organism>
<dbReference type="NCBIfam" id="TIGR00758">
    <property type="entry name" value="UDG_fam4"/>
    <property type="match status" value="1"/>
</dbReference>
<dbReference type="GO" id="GO:0051539">
    <property type="term" value="F:4 iron, 4 sulfur cluster binding"/>
    <property type="evidence" value="ECO:0007669"/>
    <property type="project" value="UniProtKB-KW"/>
</dbReference>
<dbReference type="EMBL" id="CP032098">
    <property type="protein sequence ID" value="AXX91853.1"/>
    <property type="molecule type" value="Genomic_DNA"/>
</dbReference>
<evidence type="ECO:0000313" key="13">
    <source>
        <dbReference type="EMBL" id="AXX91853.1"/>
    </source>
</evidence>
<accession>A0A2G1DID4</accession>
<name>A0A2G1DID4_9BACT</name>
<dbReference type="InterPro" id="IPR036895">
    <property type="entry name" value="Uracil-DNA_glycosylase-like_sf"/>
</dbReference>
<evidence type="ECO:0000256" key="1">
    <source>
        <dbReference type="ARBA" id="ARBA00001400"/>
    </source>
</evidence>
<comment type="catalytic activity">
    <reaction evidence="1">
        <text>Hydrolyzes single-stranded DNA or mismatched double-stranded DNA and polynucleotides, releasing free uracil.</text>
        <dbReference type="EC" id="3.2.2.27"/>
    </reaction>
</comment>
<evidence type="ECO:0000313" key="15">
    <source>
        <dbReference type="Proteomes" id="UP000221222"/>
    </source>
</evidence>
<dbReference type="RefSeq" id="WP_099342184.1">
    <property type="nucleotide sequence ID" value="NZ_CP032098.1"/>
</dbReference>
<protein>
    <recommendedName>
        <fullName evidence="4">Type-4 uracil-DNA glycosylase</fullName>
        <ecNumber evidence="3">3.2.2.27</ecNumber>
    </recommendedName>
</protein>
<evidence type="ECO:0000259" key="12">
    <source>
        <dbReference type="SMART" id="SM00986"/>
    </source>
</evidence>
<dbReference type="GO" id="GO:0006281">
    <property type="term" value="P:DNA repair"/>
    <property type="evidence" value="ECO:0007669"/>
    <property type="project" value="UniProtKB-KW"/>
</dbReference>
<dbReference type="Gene3D" id="3.40.470.10">
    <property type="entry name" value="Uracil-DNA glycosylase-like domain"/>
    <property type="match status" value="1"/>
</dbReference>
<evidence type="ECO:0000313" key="16">
    <source>
        <dbReference type="Proteomes" id="UP000262712"/>
    </source>
</evidence>
<dbReference type="SMART" id="SM00986">
    <property type="entry name" value="UDG"/>
    <property type="match status" value="1"/>
</dbReference>
<gene>
    <name evidence="13" type="ORF">AMOL_0859</name>
    <name evidence="14" type="ORF">CPU12_05965</name>
</gene>
<keyword evidence="15" id="KW-1185">Reference proteome</keyword>
<proteinExistence type="inferred from homology"/>